<dbReference type="STRING" id="135208.A0A4Y9ZJG0"/>
<evidence type="ECO:0000313" key="3">
    <source>
        <dbReference type="EMBL" id="TFY73579.1"/>
    </source>
</evidence>
<feature type="compositionally biased region" description="Polar residues" evidence="1">
    <location>
        <begin position="170"/>
        <end position="182"/>
    </location>
</feature>
<gene>
    <name evidence="3" type="ORF">EWM64_g10433</name>
</gene>
<sequence>MAVLSLPLSFSNSFWTQDYRRGLEVLYQKLEQGVAENDQVIAFIKARAVAEASLAAALATPLPAGPEGSAFKEDDGATLLMAFRGLQAETVKQGEAHDSISKELISLVVEPFSKWAKGYKERIHQSRAAMLDGYTRSYEHSSSEVAKLRAAYLAKVRKADEAEDDAKFAPNSQVSDKYTSSPRLAPSDAPKTSSISERIAGRLKEIQRKTANATASPSSAPEEKPAPAIPEEQPLMSPKVDKGKGKAVEEPEPSATMSPPAAVAPASAHETDDP</sequence>
<name>A0A4Y9ZJG0_9AGAM</name>
<feature type="compositionally biased region" description="Low complexity" evidence="1">
    <location>
        <begin position="211"/>
        <end position="220"/>
    </location>
</feature>
<accession>A0A4Y9ZJG0</accession>
<organism evidence="3 4">
    <name type="scientific">Hericium alpestre</name>
    <dbReference type="NCBI Taxonomy" id="135208"/>
    <lineage>
        <taxon>Eukaryota</taxon>
        <taxon>Fungi</taxon>
        <taxon>Dikarya</taxon>
        <taxon>Basidiomycota</taxon>
        <taxon>Agaricomycotina</taxon>
        <taxon>Agaricomycetes</taxon>
        <taxon>Russulales</taxon>
        <taxon>Hericiaceae</taxon>
        <taxon>Hericium</taxon>
    </lineage>
</organism>
<feature type="compositionally biased region" description="Basic and acidic residues" evidence="1">
    <location>
        <begin position="239"/>
        <end position="249"/>
    </location>
</feature>
<dbReference type="GO" id="GO:0005096">
    <property type="term" value="F:GTPase activator activity"/>
    <property type="evidence" value="ECO:0007669"/>
    <property type="project" value="TreeGrafter"/>
</dbReference>
<protein>
    <recommendedName>
        <fullName evidence="2">FCH domain-containing protein</fullName>
    </recommendedName>
</protein>
<proteinExistence type="predicted"/>
<dbReference type="Pfam" id="PF00611">
    <property type="entry name" value="FCH"/>
    <property type="match status" value="1"/>
</dbReference>
<dbReference type="GO" id="GO:0005737">
    <property type="term" value="C:cytoplasm"/>
    <property type="evidence" value="ECO:0007669"/>
    <property type="project" value="TreeGrafter"/>
</dbReference>
<dbReference type="OrthoDB" id="2155291at2759"/>
<dbReference type="Proteomes" id="UP000298061">
    <property type="component" value="Unassembled WGS sequence"/>
</dbReference>
<dbReference type="EMBL" id="SFCI01002726">
    <property type="protein sequence ID" value="TFY73579.1"/>
    <property type="molecule type" value="Genomic_DNA"/>
</dbReference>
<dbReference type="PANTHER" id="PTHR23065:SF17">
    <property type="entry name" value="RHO-GTPASE-ACTIVATING PROTEIN RGD2"/>
    <property type="match status" value="1"/>
</dbReference>
<dbReference type="GO" id="GO:0007010">
    <property type="term" value="P:cytoskeleton organization"/>
    <property type="evidence" value="ECO:0007669"/>
    <property type="project" value="TreeGrafter"/>
</dbReference>
<feature type="compositionally biased region" description="Low complexity" evidence="1">
    <location>
        <begin position="253"/>
        <end position="268"/>
    </location>
</feature>
<dbReference type="SMART" id="SM00055">
    <property type="entry name" value="FCH"/>
    <property type="match status" value="1"/>
</dbReference>
<dbReference type="AlphaFoldDB" id="A0A4Y9ZJG0"/>
<reference evidence="3 4" key="1">
    <citation type="submission" date="2019-02" db="EMBL/GenBank/DDBJ databases">
        <title>Genome sequencing of the rare red list fungi Hericium alpestre (H. flagellum).</title>
        <authorList>
            <person name="Buettner E."/>
            <person name="Kellner H."/>
        </authorList>
    </citation>
    <scope>NUCLEOTIDE SEQUENCE [LARGE SCALE GENOMIC DNA]</scope>
    <source>
        <strain evidence="3 4">DSM 108284</strain>
    </source>
</reference>
<feature type="domain" description="FCH" evidence="2">
    <location>
        <begin position="12"/>
        <end position="104"/>
    </location>
</feature>
<dbReference type="SUPFAM" id="SSF103657">
    <property type="entry name" value="BAR/IMD domain-like"/>
    <property type="match status" value="1"/>
</dbReference>
<dbReference type="InterPro" id="IPR027267">
    <property type="entry name" value="AH/BAR_dom_sf"/>
</dbReference>
<keyword evidence="4" id="KW-1185">Reference proteome</keyword>
<dbReference type="GO" id="GO:0007264">
    <property type="term" value="P:small GTPase-mediated signal transduction"/>
    <property type="evidence" value="ECO:0007669"/>
    <property type="project" value="TreeGrafter"/>
</dbReference>
<dbReference type="GO" id="GO:0000935">
    <property type="term" value="C:division septum"/>
    <property type="evidence" value="ECO:0007669"/>
    <property type="project" value="TreeGrafter"/>
</dbReference>
<feature type="region of interest" description="Disordered" evidence="1">
    <location>
        <begin position="160"/>
        <end position="274"/>
    </location>
</feature>
<evidence type="ECO:0000256" key="1">
    <source>
        <dbReference type="SAM" id="MobiDB-lite"/>
    </source>
</evidence>
<evidence type="ECO:0000313" key="4">
    <source>
        <dbReference type="Proteomes" id="UP000298061"/>
    </source>
</evidence>
<dbReference type="Gene3D" id="1.20.1270.60">
    <property type="entry name" value="Arfaptin homology (AH) domain/BAR domain"/>
    <property type="match status" value="1"/>
</dbReference>
<dbReference type="GO" id="GO:0005886">
    <property type="term" value="C:plasma membrane"/>
    <property type="evidence" value="ECO:0007669"/>
    <property type="project" value="TreeGrafter"/>
</dbReference>
<feature type="compositionally biased region" description="Basic and acidic residues" evidence="1">
    <location>
        <begin position="199"/>
        <end position="208"/>
    </location>
</feature>
<comment type="caution">
    <text evidence="3">The sequence shown here is derived from an EMBL/GenBank/DDBJ whole genome shotgun (WGS) entry which is preliminary data.</text>
</comment>
<dbReference type="InterPro" id="IPR001060">
    <property type="entry name" value="FCH_dom"/>
</dbReference>
<dbReference type="PANTHER" id="PTHR23065">
    <property type="entry name" value="PROLINE-SERINE-THREONINE PHOSPHATASE INTERACTING PROTEIN 1"/>
    <property type="match status" value="1"/>
</dbReference>
<evidence type="ECO:0000259" key="2">
    <source>
        <dbReference type="SMART" id="SM00055"/>
    </source>
</evidence>